<protein>
    <submittedName>
        <fullName evidence="2">DUF2938 domain-containing protein</fullName>
    </submittedName>
</protein>
<sequence length="159" mass="17150">MVNSEQWIAAMGIGVGATLVMDGWSAVSRRLGATTLDYALVGRWAGHALQGHWRHQAIRQAPPIKHERVWGWALHYAIGVAFAMLLVTTAGVAWLSAPTLWPALAVGAGTVLAPMCLMQPAMGMGFFASRTPSPWRARFKSLVNHMVFGIGLYVTALAL</sequence>
<feature type="transmembrane region" description="Helical" evidence="1">
    <location>
        <begin position="69"/>
        <end position="94"/>
    </location>
</feature>
<dbReference type="AlphaFoldDB" id="A0A7S9Q1N5"/>
<organism evidence="2 3">
    <name type="scientific">Pseudomonas fulva</name>
    <dbReference type="NCBI Taxonomy" id="47880"/>
    <lineage>
        <taxon>Bacteria</taxon>
        <taxon>Pseudomonadati</taxon>
        <taxon>Pseudomonadota</taxon>
        <taxon>Gammaproteobacteria</taxon>
        <taxon>Pseudomonadales</taxon>
        <taxon>Pseudomonadaceae</taxon>
        <taxon>Pseudomonas</taxon>
    </lineage>
</organism>
<feature type="transmembrane region" description="Helical" evidence="1">
    <location>
        <begin position="6"/>
        <end position="27"/>
    </location>
</feature>
<accession>A0A7S9Q1N5</accession>
<dbReference type="RefSeq" id="WP_027916012.1">
    <property type="nucleotide sequence ID" value="NZ_CP064943.1"/>
</dbReference>
<evidence type="ECO:0000256" key="1">
    <source>
        <dbReference type="SAM" id="Phobius"/>
    </source>
</evidence>
<gene>
    <name evidence="2" type="ORF">IZU98_15035</name>
</gene>
<evidence type="ECO:0000313" key="2">
    <source>
        <dbReference type="EMBL" id="QPH47716.1"/>
    </source>
</evidence>
<keyword evidence="1" id="KW-1133">Transmembrane helix</keyword>
<reference evidence="2 3" key="1">
    <citation type="submission" date="2020-11" db="EMBL/GenBank/DDBJ databases">
        <title>Pseudomonas fulva producing VIM-24.</title>
        <authorList>
            <person name="Liu S."/>
        </authorList>
    </citation>
    <scope>NUCLEOTIDE SEQUENCE [LARGE SCALE GENOMIC DNA]</scope>
    <source>
        <strain evidence="2 3">ZDHY414</strain>
    </source>
</reference>
<dbReference type="EMBL" id="CP064946">
    <property type="protein sequence ID" value="QPH47716.1"/>
    <property type="molecule type" value="Genomic_DNA"/>
</dbReference>
<dbReference type="InterPro" id="IPR021329">
    <property type="entry name" value="DUF2938"/>
</dbReference>
<dbReference type="Pfam" id="PF11158">
    <property type="entry name" value="DUF2938"/>
    <property type="match status" value="1"/>
</dbReference>
<feature type="transmembrane region" description="Helical" evidence="1">
    <location>
        <begin position="100"/>
        <end position="118"/>
    </location>
</feature>
<keyword evidence="1" id="KW-0812">Transmembrane</keyword>
<dbReference type="Proteomes" id="UP000594430">
    <property type="component" value="Chromosome"/>
</dbReference>
<name>A0A7S9Q1N5_9PSED</name>
<proteinExistence type="predicted"/>
<evidence type="ECO:0000313" key="3">
    <source>
        <dbReference type="Proteomes" id="UP000594430"/>
    </source>
</evidence>
<feature type="transmembrane region" description="Helical" evidence="1">
    <location>
        <begin position="139"/>
        <end position="158"/>
    </location>
</feature>
<keyword evidence="1" id="KW-0472">Membrane</keyword>